<accession>A0ABV6KQW7</accession>
<feature type="transmembrane region" description="Helical" evidence="1">
    <location>
        <begin position="12"/>
        <end position="32"/>
    </location>
</feature>
<name>A0ABV6KQW7_9BACI</name>
<dbReference type="RefSeq" id="WP_377058072.1">
    <property type="nucleotide sequence ID" value="NZ_JBHLUU010000031.1"/>
</dbReference>
<keyword evidence="3" id="KW-1185">Reference proteome</keyword>
<comment type="caution">
    <text evidence="2">The sequence shown here is derived from an EMBL/GenBank/DDBJ whole genome shotgun (WGS) entry which is preliminary data.</text>
</comment>
<keyword evidence="1" id="KW-1133">Transmembrane helix</keyword>
<keyword evidence="1" id="KW-0472">Membrane</keyword>
<feature type="transmembrane region" description="Helical" evidence="1">
    <location>
        <begin position="38"/>
        <end position="55"/>
    </location>
</feature>
<dbReference type="EMBL" id="JBHLUU010000031">
    <property type="protein sequence ID" value="MFC0475664.1"/>
    <property type="molecule type" value="Genomic_DNA"/>
</dbReference>
<dbReference type="Proteomes" id="UP001589738">
    <property type="component" value="Unassembled WGS sequence"/>
</dbReference>
<organism evidence="2 3">
    <name type="scientific">Robertmurraya beringensis</name>
    <dbReference type="NCBI Taxonomy" id="641660"/>
    <lineage>
        <taxon>Bacteria</taxon>
        <taxon>Bacillati</taxon>
        <taxon>Bacillota</taxon>
        <taxon>Bacilli</taxon>
        <taxon>Bacillales</taxon>
        <taxon>Bacillaceae</taxon>
        <taxon>Robertmurraya</taxon>
    </lineage>
</organism>
<keyword evidence="1" id="KW-0812">Transmembrane</keyword>
<sequence>MIEFLQELFHSNNQLVTFIIGAVFIFIIVSIIRSVFRIVLPFVVIGLVMVVFLGHSPDDVMNKGKQFFAQGSNLIQDLLPFIQYKDGDFLETPPGSAPFSEEKENKEIFKNDGNDLEINKF</sequence>
<gene>
    <name evidence="2" type="ORF">ACFFHF_10455</name>
</gene>
<evidence type="ECO:0000313" key="2">
    <source>
        <dbReference type="EMBL" id="MFC0475664.1"/>
    </source>
</evidence>
<evidence type="ECO:0000313" key="3">
    <source>
        <dbReference type="Proteomes" id="UP001589738"/>
    </source>
</evidence>
<evidence type="ECO:0000256" key="1">
    <source>
        <dbReference type="SAM" id="Phobius"/>
    </source>
</evidence>
<protein>
    <submittedName>
        <fullName evidence="2">Uncharacterized protein</fullName>
    </submittedName>
</protein>
<proteinExistence type="predicted"/>
<reference evidence="2 3" key="1">
    <citation type="submission" date="2024-09" db="EMBL/GenBank/DDBJ databases">
        <authorList>
            <person name="Sun Q."/>
            <person name="Mori K."/>
        </authorList>
    </citation>
    <scope>NUCLEOTIDE SEQUENCE [LARGE SCALE GENOMIC DNA]</scope>
    <source>
        <strain evidence="2 3">CGMCC 1.9126</strain>
    </source>
</reference>